<dbReference type="EMBL" id="JAZHXJ010001241">
    <property type="protein sequence ID" value="KAL1845135.1"/>
    <property type="molecule type" value="Genomic_DNA"/>
</dbReference>
<evidence type="ECO:0008006" key="4">
    <source>
        <dbReference type="Google" id="ProtNLM"/>
    </source>
</evidence>
<organism evidence="2 3">
    <name type="scientific">Phialemonium thermophilum</name>
    <dbReference type="NCBI Taxonomy" id="223376"/>
    <lineage>
        <taxon>Eukaryota</taxon>
        <taxon>Fungi</taxon>
        <taxon>Dikarya</taxon>
        <taxon>Ascomycota</taxon>
        <taxon>Pezizomycotina</taxon>
        <taxon>Sordariomycetes</taxon>
        <taxon>Sordariomycetidae</taxon>
        <taxon>Cephalothecales</taxon>
        <taxon>Cephalothecaceae</taxon>
        <taxon>Phialemonium</taxon>
    </lineage>
</organism>
<dbReference type="Proteomes" id="UP001586593">
    <property type="component" value="Unassembled WGS sequence"/>
</dbReference>
<reference evidence="2 3" key="1">
    <citation type="journal article" date="2024" name="Commun. Biol.">
        <title>Comparative genomic analysis of thermophilic fungi reveals convergent evolutionary adaptations and gene losses.</title>
        <authorList>
            <person name="Steindorff A.S."/>
            <person name="Aguilar-Pontes M.V."/>
            <person name="Robinson A.J."/>
            <person name="Andreopoulos B."/>
            <person name="LaButti K."/>
            <person name="Kuo A."/>
            <person name="Mondo S."/>
            <person name="Riley R."/>
            <person name="Otillar R."/>
            <person name="Haridas S."/>
            <person name="Lipzen A."/>
            <person name="Grimwood J."/>
            <person name="Schmutz J."/>
            <person name="Clum A."/>
            <person name="Reid I.D."/>
            <person name="Moisan M.C."/>
            <person name="Butler G."/>
            <person name="Nguyen T.T.M."/>
            <person name="Dewar K."/>
            <person name="Conant G."/>
            <person name="Drula E."/>
            <person name="Henrissat B."/>
            <person name="Hansel C."/>
            <person name="Singer S."/>
            <person name="Hutchinson M.I."/>
            <person name="de Vries R.P."/>
            <person name="Natvig D.O."/>
            <person name="Powell A.J."/>
            <person name="Tsang A."/>
            <person name="Grigoriev I.V."/>
        </authorList>
    </citation>
    <scope>NUCLEOTIDE SEQUENCE [LARGE SCALE GENOMIC DNA]</scope>
    <source>
        <strain evidence="2 3">ATCC 24622</strain>
    </source>
</reference>
<name>A0ABR3VU04_9PEZI</name>
<feature type="region of interest" description="Disordered" evidence="1">
    <location>
        <begin position="1"/>
        <end position="35"/>
    </location>
</feature>
<evidence type="ECO:0000256" key="1">
    <source>
        <dbReference type="SAM" id="MobiDB-lite"/>
    </source>
</evidence>
<comment type="caution">
    <text evidence="2">The sequence shown here is derived from an EMBL/GenBank/DDBJ whole genome shotgun (WGS) entry which is preliminary data.</text>
</comment>
<keyword evidence="3" id="KW-1185">Reference proteome</keyword>
<evidence type="ECO:0000313" key="2">
    <source>
        <dbReference type="EMBL" id="KAL1845135.1"/>
    </source>
</evidence>
<accession>A0ABR3VU04</accession>
<evidence type="ECO:0000313" key="3">
    <source>
        <dbReference type="Proteomes" id="UP001586593"/>
    </source>
</evidence>
<gene>
    <name evidence="2" type="ORF">VTK73DRAFT_1058</name>
</gene>
<sequence length="219" mass="24588">MDGTRIASETWENAIPPVHPARGTLPVPNRERERERERHYFPEREPASCLGFCPSWPYLHPEPFQFYYLLVADLQTDSPPAPISSSSPSRRVSSYCRSGLPPYPFLTIFVLFANVAFCEVGSRRGWETVLLLSCSLPSCLLPSCFRGGNHFQVSSSCPYRDARHPLSPSLCSLWRRSFIFSAYLQKSTVPFAASLPLFGAAACHLVRKEFSFLVSPPPS</sequence>
<protein>
    <recommendedName>
        <fullName evidence="4">Transmembrane protein</fullName>
    </recommendedName>
</protein>
<proteinExistence type="predicted"/>